<sequence length="131" mass="15194">MPAKQKQHTVRFEMLLTPEQNEHWQALAESNGISKAELVRRRMAGCRIKSIPQVNWKCYWQLLKISEDISQIAAIQDDAITSGLIPPPIDHIPFKELATQISKLRLFLLLESDEATDDELEKNDDWQDKKR</sequence>
<name>A0A8J7FJG6_9CYAN</name>
<protein>
    <submittedName>
        <fullName evidence="1">Uncharacterized protein</fullName>
    </submittedName>
</protein>
<reference evidence="1" key="1">
    <citation type="submission" date="2020-10" db="EMBL/GenBank/DDBJ databases">
        <authorList>
            <person name="Castelo-Branco R."/>
            <person name="Eusebio N."/>
            <person name="Adriana R."/>
            <person name="Vieira A."/>
            <person name="Brugerolle De Fraissinette N."/>
            <person name="Rezende De Castro R."/>
            <person name="Schneider M.P."/>
            <person name="Vasconcelos V."/>
            <person name="Leao P.N."/>
        </authorList>
    </citation>
    <scope>NUCLEOTIDE SEQUENCE</scope>
    <source>
        <strain evidence="1">LEGE 06105</strain>
    </source>
</reference>
<dbReference type="EMBL" id="JADEWL010000078">
    <property type="protein sequence ID" value="MBE9214946.1"/>
    <property type="molecule type" value="Genomic_DNA"/>
</dbReference>
<organism evidence="1 2">
    <name type="scientific">Plectonema cf. radiosum LEGE 06105</name>
    <dbReference type="NCBI Taxonomy" id="945769"/>
    <lineage>
        <taxon>Bacteria</taxon>
        <taxon>Bacillati</taxon>
        <taxon>Cyanobacteriota</taxon>
        <taxon>Cyanophyceae</taxon>
        <taxon>Oscillatoriophycideae</taxon>
        <taxon>Oscillatoriales</taxon>
        <taxon>Microcoleaceae</taxon>
        <taxon>Plectonema</taxon>
    </lineage>
</organism>
<dbReference type="RefSeq" id="WP_193922912.1">
    <property type="nucleotide sequence ID" value="NZ_JADEWL010000078.1"/>
</dbReference>
<keyword evidence="2" id="KW-1185">Reference proteome</keyword>
<proteinExistence type="predicted"/>
<evidence type="ECO:0000313" key="2">
    <source>
        <dbReference type="Proteomes" id="UP000620559"/>
    </source>
</evidence>
<evidence type="ECO:0000313" key="1">
    <source>
        <dbReference type="EMBL" id="MBE9214946.1"/>
    </source>
</evidence>
<accession>A0A8J7FJG6</accession>
<comment type="caution">
    <text evidence="1">The sequence shown here is derived from an EMBL/GenBank/DDBJ whole genome shotgun (WGS) entry which is preliminary data.</text>
</comment>
<dbReference type="AlphaFoldDB" id="A0A8J7FJG6"/>
<dbReference type="Proteomes" id="UP000620559">
    <property type="component" value="Unassembled WGS sequence"/>
</dbReference>
<gene>
    <name evidence="1" type="ORF">IQ247_20100</name>
</gene>